<evidence type="ECO:0000313" key="8">
    <source>
        <dbReference type="Proteomes" id="UP000186795"/>
    </source>
</evidence>
<dbReference type="GO" id="GO:0005886">
    <property type="term" value="C:plasma membrane"/>
    <property type="evidence" value="ECO:0007669"/>
    <property type="project" value="UniProtKB-SubCell"/>
</dbReference>
<evidence type="ECO:0000256" key="6">
    <source>
        <dbReference type="SAM" id="Phobius"/>
    </source>
</evidence>
<keyword evidence="4 6" id="KW-1133">Transmembrane helix</keyword>
<evidence type="ECO:0000313" key="7">
    <source>
        <dbReference type="EMBL" id="SIT18684.1"/>
    </source>
</evidence>
<evidence type="ECO:0000256" key="2">
    <source>
        <dbReference type="ARBA" id="ARBA00022475"/>
    </source>
</evidence>
<sequence length="99" mass="11085">MTQTDHKPNTRRRETPSGHLRSFGWMLLVTAIAFASVGSRYFPASITLTVILVMAGIQLILQLTSFMHLDRRSQIPILFMTAGLGFSLIIVVGIYFMRG</sequence>
<feature type="transmembrane region" description="Helical" evidence="6">
    <location>
        <begin position="75"/>
        <end position="97"/>
    </location>
</feature>
<dbReference type="AlphaFoldDB" id="A0A1N7Q773"/>
<organism evidence="7 8">
    <name type="scientific">Kroppenstedtia eburnea</name>
    <dbReference type="NCBI Taxonomy" id="714067"/>
    <lineage>
        <taxon>Bacteria</taxon>
        <taxon>Bacillati</taxon>
        <taxon>Bacillota</taxon>
        <taxon>Bacilli</taxon>
        <taxon>Bacillales</taxon>
        <taxon>Thermoactinomycetaceae</taxon>
        <taxon>Kroppenstedtia</taxon>
    </lineage>
</organism>
<accession>A0A1N7Q773</accession>
<keyword evidence="2" id="KW-1003">Cell membrane</keyword>
<feature type="transmembrane region" description="Helical" evidence="6">
    <location>
        <begin position="20"/>
        <end position="38"/>
    </location>
</feature>
<dbReference type="EMBL" id="FTOD01000020">
    <property type="protein sequence ID" value="SIT18684.1"/>
    <property type="molecule type" value="Genomic_DNA"/>
</dbReference>
<evidence type="ECO:0000256" key="4">
    <source>
        <dbReference type="ARBA" id="ARBA00022989"/>
    </source>
</evidence>
<proteinExistence type="predicted"/>
<keyword evidence="8" id="KW-1185">Reference proteome</keyword>
<dbReference type="InterPro" id="IPR005171">
    <property type="entry name" value="Cyt_c_oxidase_su4_prok"/>
</dbReference>
<evidence type="ECO:0000256" key="1">
    <source>
        <dbReference type="ARBA" id="ARBA00004651"/>
    </source>
</evidence>
<protein>
    <submittedName>
        <fullName evidence="7">Cytochrome c oxidase subunit 4</fullName>
    </submittedName>
</protein>
<evidence type="ECO:0000256" key="3">
    <source>
        <dbReference type="ARBA" id="ARBA00022692"/>
    </source>
</evidence>
<feature type="transmembrane region" description="Helical" evidence="6">
    <location>
        <begin position="44"/>
        <end position="63"/>
    </location>
</feature>
<comment type="subcellular location">
    <subcellularLocation>
        <location evidence="1">Cell membrane</location>
        <topology evidence="1">Multi-pass membrane protein</topology>
    </subcellularLocation>
</comment>
<evidence type="ECO:0000256" key="5">
    <source>
        <dbReference type="ARBA" id="ARBA00023136"/>
    </source>
</evidence>
<name>A0A1N7Q773_9BACL</name>
<reference evidence="8" key="1">
    <citation type="submission" date="2017-01" db="EMBL/GenBank/DDBJ databases">
        <authorList>
            <person name="Varghese N."/>
            <person name="Submissions S."/>
        </authorList>
    </citation>
    <scope>NUCLEOTIDE SEQUENCE [LARGE SCALE GENOMIC DNA]</scope>
    <source>
        <strain evidence="8">DSM 45196</strain>
    </source>
</reference>
<dbReference type="OrthoDB" id="2990188at2"/>
<gene>
    <name evidence="7" type="ORF">SAMN05421790_1202</name>
</gene>
<keyword evidence="5 6" id="KW-0472">Membrane</keyword>
<dbReference type="RefSeq" id="WP_076526519.1">
    <property type="nucleotide sequence ID" value="NZ_CP048103.1"/>
</dbReference>
<dbReference type="Pfam" id="PF03626">
    <property type="entry name" value="COX4_pro"/>
    <property type="match status" value="1"/>
</dbReference>
<keyword evidence="3 6" id="KW-0812">Transmembrane</keyword>
<dbReference type="Proteomes" id="UP000186795">
    <property type="component" value="Unassembled WGS sequence"/>
</dbReference>